<dbReference type="PANTHER" id="PTHR43708">
    <property type="entry name" value="CONSERVED EXPRESSED OXIDOREDUCTASE (EUROFUNG)"/>
    <property type="match status" value="1"/>
</dbReference>
<dbReference type="PANTHER" id="PTHR43708:SF5">
    <property type="entry name" value="CONSERVED EXPRESSED OXIDOREDUCTASE (EUROFUNG)-RELATED"/>
    <property type="match status" value="1"/>
</dbReference>
<comment type="caution">
    <text evidence="4">The sequence shown here is derived from an EMBL/GenBank/DDBJ whole genome shotgun (WGS) entry which is preliminary data.</text>
</comment>
<sequence length="270" mass="29478">MNPAGYAETFASDHGIERVYASVEEMAEQVDMAFIHSCNWDVHVARALPFVHARKAVFIDKPLAGNVRDLLQIKEWASRGAVVTGGSALRYAPEVQALRRQAAAPHSFIYALSGCANDEYYYGIHAFTLLHGLLGPGIRSVRHLGHSGQDQYELSWSDGRRGIVSVGATESSHPFYATMITQSGVEFITADSSRLYRSLLEAVMPYFSGEAPAPVQLEAVIETELAAIAARLSKERGGQPVELPSLTPDASGYDGAAFARAYREQKRFSL</sequence>
<comment type="similarity">
    <text evidence="1">Belongs to the Gfo/Idh/MocA family.</text>
</comment>
<keyword evidence="5" id="KW-1185">Reference proteome</keyword>
<evidence type="ECO:0000313" key="5">
    <source>
        <dbReference type="Proteomes" id="UP000234789"/>
    </source>
</evidence>
<evidence type="ECO:0000313" key="4">
    <source>
        <dbReference type="EMBL" id="PLT45442.1"/>
    </source>
</evidence>
<dbReference type="Proteomes" id="UP000234789">
    <property type="component" value="Unassembled WGS sequence"/>
</dbReference>
<dbReference type="InterPro" id="IPR036291">
    <property type="entry name" value="NAD(P)-bd_dom_sf"/>
</dbReference>
<evidence type="ECO:0000256" key="1">
    <source>
        <dbReference type="ARBA" id="ARBA00010928"/>
    </source>
</evidence>
<dbReference type="GO" id="GO:0016491">
    <property type="term" value="F:oxidoreductase activity"/>
    <property type="evidence" value="ECO:0007669"/>
    <property type="project" value="UniProtKB-KW"/>
</dbReference>
<dbReference type="Pfam" id="PF01408">
    <property type="entry name" value="GFO_IDH_MocA"/>
    <property type="match status" value="1"/>
</dbReference>
<gene>
    <name evidence="4" type="ORF">B8V81_3873</name>
</gene>
<dbReference type="SUPFAM" id="SSF51735">
    <property type="entry name" value="NAD(P)-binding Rossmann-fold domains"/>
    <property type="match status" value="1"/>
</dbReference>
<dbReference type="Gene3D" id="3.40.50.720">
    <property type="entry name" value="NAD(P)-binding Rossmann-like Domain"/>
    <property type="match status" value="1"/>
</dbReference>
<proteinExistence type="inferred from homology"/>
<dbReference type="EMBL" id="NFEZ01000004">
    <property type="protein sequence ID" value="PLT45442.1"/>
    <property type="molecule type" value="Genomic_DNA"/>
</dbReference>
<organism evidence="4 5">
    <name type="scientific">Paenibacillus pasadenensis</name>
    <dbReference type="NCBI Taxonomy" id="217090"/>
    <lineage>
        <taxon>Bacteria</taxon>
        <taxon>Bacillati</taxon>
        <taxon>Bacillota</taxon>
        <taxon>Bacilli</taxon>
        <taxon>Bacillales</taxon>
        <taxon>Paenibacillaceae</taxon>
        <taxon>Paenibacillus</taxon>
    </lineage>
</organism>
<keyword evidence="2" id="KW-0560">Oxidoreductase</keyword>
<name>A0A2N5N552_9BACL</name>
<dbReference type="AlphaFoldDB" id="A0A2N5N552"/>
<accession>A0A2N5N552</accession>
<protein>
    <submittedName>
        <fullName evidence="4">Oxidoreductase domain protein</fullName>
    </submittedName>
</protein>
<dbReference type="GO" id="GO:0000166">
    <property type="term" value="F:nucleotide binding"/>
    <property type="evidence" value="ECO:0007669"/>
    <property type="project" value="InterPro"/>
</dbReference>
<reference evidence="4 5" key="1">
    <citation type="submission" date="2017-05" db="EMBL/GenBank/DDBJ databases">
        <title>Functional genome analysis of Paenibacillus pasadenensis strain R16: insights on endophytic life style and antifungal activity.</title>
        <authorList>
            <person name="Passera A."/>
            <person name="Marcolungo L."/>
            <person name="Casati P."/>
            <person name="Brasca M."/>
            <person name="Quaglino F."/>
            <person name="Delledonne M."/>
        </authorList>
    </citation>
    <scope>NUCLEOTIDE SEQUENCE [LARGE SCALE GENOMIC DNA]</scope>
    <source>
        <strain evidence="4 5">R16</strain>
    </source>
</reference>
<dbReference type="InterPro" id="IPR051317">
    <property type="entry name" value="Gfo/Idh/MocA_oxidoreduct"/>
</dbReference>
<evidence type="ECO:0000256" key="2">
    <source>
        <dbReference type="ARBA" id="ARBA00023002"/>
    </source>
</evidence>
<feature type="domain" description="Gfo/Idh/MocA-like oxidoreductase N-terminal" evidence="3">
    <location>
        <begin position="7"/>
        <end position="79"/>
    </location>
</feature>
<evidence type="ECO:0000259" key="3">
    <source>
        <dbReference type="Pfam" id="PF01408"/>
    </source>
</evidence>
<dbReference type="InterPro" id="IPR000683">
    <property type="entry name" value="Gfo/Idh/MocA-like_OxRdtase_N"/>
</dbReference>